<evidence type="ECO:0000256" key="1">
    <source>
        <dbReference type="ARBA" id="ARBA00001974"/>
    </source>
</evidence>
<evidence type="ECO:0000259" key="12">
    <source>
        <dbReference type="Pfam" id="PF02910"/>
    </source>
</evidence>
<keyword evidence="7" id="KW-0274">FAD</keyword>
<evidence type="ECO:0000256" key="3">
    <source>
        <dbReference type="ARBA" id="ARBA00008562"/>
    </source>
</evidence>
<dbReference type="eggNOG" id="arCOG00572">
    <property type="taxonomic scope" value="Archaea"/>
</dbReference>
<comment type="cofactor">
    <cofactor evidence="1">
        <name>FAD</name>
        <dbReference type="ChEBI" id="CHEBI:57692"/>
    </cofactor>
</comment>
<dbReference type="SUPFAM" id="SSF51905">
    <property type="entry name" value="FAD/NAD(P)-binding domain"/>
    <property type="match status" value="2"/>
</dbReference>
<feature type="region of interest" description="Disordered" evidence="10">
    <location>
        <begin position="28"/>
        <end position="138"/>
    </location>
</feature>
<keyword evidence="6" id="KW-0662">Pyridine nucleotide biosynthesis</keyword>
<dbReference type="FunFam" id="3.90.700.10:FF:000002">
    <property type="entry name" value="L-aspartate oxidase"/>
    <property type="match status" value="1"/>
</dbReference>
<dbReference type="InterPro" id="IPR037099">
    <property type="entry name" value="Fum_R/Succ_DH_flav-like_C_sf"/>
</dbReference>
<dbReference type="UniPathway" id="UPA00253">
    <property type="reaction ID" value="UER00326"/>
</dbReference>
<dbReference type="GO" id="GO:0009435">
    <property type="term" value="P:NAD+ biosynthetic process"/>
    <property type="evidence" value="ECO:0007669"/>
    <property type="project" value="UniProtKB-UniPathway"/>
</dbReference>
<keyword evidence="5" id="KW-0285">Flavoprotein</keyword>
<keyword evidence="8 13" id="KW-0560">Oxidoreductase</keyword>
<dbReference type="EMBL" id="CP001687">
    <property type="protein sequence ID" value="ACV11755.1"/>
    <property type="molecule type" value="Genomic_DNA"/>
</dbReference>
<reference evidence="13 14" key="1">
    <citation type="journal article" date="2009" name="Stand. Genomic Sci.">
        <title>Complete genome sequence of Halorhabdus utahensis type strain (AX-2).</title>
        <authorList>
            <person name="Anderson I."/>
            <person name="Tindall B.J."/>
            <person name="Pomrenke H."/>
            <person name="Goker M."/>
            <person name="Lapidus A."/>
            <person name="Nolan M."/>
            <person name="Copeland A."/>
            <person name="Glavina Del Rio T."/>
            <person name="Chen F."/>
            <person name="Tice H."/>
            <person name="Cheng J.F."/>
            <person name="Lucas S."/>
            <person name="Chertkov O."/>
            <person name="Bruce D."/>
            <person name="Brettin T."/>
            <person name="Detter J.C."/>
            <person name="Han C."/>
            <person name="Goodwin L."/>
            <person name="Land M."/>
            <person name="Hauser L."/>
            <person name="Chang Y.J."/>
            <person name="Jeffries C.D."/>
            <person name="Pitluck S."/>
            <person name="Pati A."/>
            <person name="Mavromatis K."/>
            <person name="Ivanova N."/>
            <person name="Ovchinnikova G."/>
            <person name="Chen A."/>
            <person name="Palaniappan K."/>
            <person name="Chain P."/>
            <person name="Rohde M."/>
            <person name="Bristow J."/>
            <person name="Eisen J.A."/>
            <person name="Markowitz V."/>
            <person name="Hugenholtz P."/>
            <person name="Kyrpides N.C."/>
            <person name="Klenk H.P."/>
        </authorList>
    </citation>
    <scope>NUCLEOTIDE SEQUENCE [LARGE SCALE GENOMIC DNA]</scope>
    <source>
        <strain evidence="14">DSM 12940 / JCM 11049 / AX-2</strain>
    </source>
</reference>
<feature type="compositionally biased region" description="Acidic residues" evidence="10">
    <location>
        <begin position="612"/>
        <end position="623"/>
    </location>
</feature>
<dbReference type="STRING" id="519442.Huta_1580"/>
<dbReference type="SUPFAM" id="SSF56425">
    <property type="entry name" value="Succinate dehydrogenase/fumarate reductase flavoprotein, catalytic domain"/>
    <property type="match status" value="1"/>
</dbReference>
<feature type="compositionally biased region" description="Polar residues" evidence="10">
    <location>
        <begin position="32"/>
        <end position="42"/>
    </location>
</feature>
<dbReference type="SUPFAM" id="SSF46977">
    <property type="entry name" value="Succinate dehydrogenase/fumarate reductase flavoprotein C-terminal domain"/>
    <property type="match status" value="1"/>
</dbReference>
<evidence type="ECO:0000256" key="5">
    <source>
        <dbReference type="ARBA" id="ARBA00022630"/>
    </source>
</evidence>
<evidence type="ECO:0000256" key="10">
    <source>
        <dbReference type="SAM" id="MobiDB-lite"/>
    </source>
</evidence>
<dbReference type="InterPro" id="IPR027477">
    <property type="entry name" value="Succ_DH/fumarate_Rdtase_cat_sf"/>
</dbReference>
<dbReference type="AlphaFoldDB" id="C7NQ11"/>
<dbReference type="PANTHER" id="PTHR42716">
    <property type="entry name" value="L-ASPARTATE OXIDASE"/>
    <property type="match status" value="1"/>
</dbReference>
<dbReference type="InterPro" id="IPR015939">
    <property type="entry name" value="Fum_Rdtase/Succ_DH_flav-like_C"/>
</dbReference>
<feature type="compositionally biased region" description="Basic and acidic residues" evidence="10">
    <location>
        <begin position="43"/>
        <end position="137"/>
    </location>
</feature>
<feature type="domain" description="Fumarate reductase/succinate dehydrogenase flavoprotein-like C-terminal" evidence="12">
    <location>
        <begin position="533"/>
        <end position="605"/>
    </location>
</feature>
<proteinExistence type="inferred from homology"/>
<comment type="similarity">
    <text evidence="3">Belongs to the FAD-dependent oxidoreductase 2 family. NadB subfamily.</text>
</comment>
<dbReference type="PANTHER" id="PTHR42716:SF2">
    <property type="entry name" value="L-ASPARTATE OXIDASE, CHLOROPLASTIC"/>
    <property type="match status" value="1"/>
</dbReference>
<dbReference type="KEGG" id="hut:Huta_1580"/>
<evidence type="ECO:0000256" key="4">
    <source>
        <dbReference type="ARBA" id="ARBA00012173"/>
    </source>
</evidence>
<dbReference type="EC" id="1.4.3.16" evidence="4"/>
<evidence type="ECO:0000256" key="9">
    <source>
        <dbReference type="ARBA" id="ARBA00030386"/>
    </source>
</evidence>
<dbReference type="Proteomes" id="UP000002071">
    <property type="component" value="Chromosome"/>
</dbReference>
<accession>C7NQ11</accession>
<feature type="domain" description="FAD-dependent oxidoreductase 2 FAD-binding" evidence="11">
    <location>
        <begin position="130"/>
        <end position="488"/>
    </location>
</feature>
<evidence type="ECO:0000313" key="13">
    <source>
        <dbReference type="EMBL" id="ACV11755.1"/>
    </source>
</evidence>
<comment type="pathway">
    <text evidence="2">Cofactor biosynthesis; NAD(+) biosynthesis; iminoaspartate from L-aspartate (oxidase route): step 1/1.</text>
</comment>
<evidence type="ECO:0000256" key="8">
    <source>
        <dbReference type="ARBA" id="ARBA00023002"/>
    </source>
</evidence>
<dbReference type="Pfam" id="PF00890">
    <property type="entry name" value="FAD_binding_2"/>
    <property type="match status" value="1"/>
</dbReference>
<dbReference type="InterPro" id="IPR003953">
    <property type="entry name" value="FAD-dep_OxRdtase_2_FAD-bd"/>
</dbReference>
<dbReference type="HOGENOM" id="CLU_014312_3_2_2"/>
<dbReference type="Pfam" id="PF02910">
    <property type="entry name" value="Succ_DH_flav_C"/>
    <property type="match status" value="1"/>
</dbReference>
<evidence type="ECO:0000256" key="2">
    <source>
        <dbReference type="ARBA" id="ARBA00004950"/>
    </source>
</evidence>
<dbReference type="Gene3D" id="3.50.50.60">
    <property type="entry name" value="FAD/NAD(P)-binding domain"/>
    <property type="match status" value="2"/>
</dbReference>
<evidence type="ECO:0000259" key="11">
    <source>
        <dbReference type="Pfam" id="PF00890"/>
    </source>
</evidence>
<evidence type="ECO:0000256" key="6">
    <source>
        <dbReference type="ARBA" id="ARBA00022642"/>
    </source>
</evidence>
<dbReference type="Gene3D" id="3.90.700.10">
    <property type="entry name" value="Succinate dehydrogenase/fumarate reductase flavoprotein, catalytic domain"/>
    <property type="match status" value="1"/>
</dbReference>
<sequence length="623" mass="66892">MTEAESTEVLIVGGGIAGCAAALAAAREVEQGESSNRASGETVSREVDQRETSERASGETVSREVDQRETSERASGETVSREVDQRETSERASGETVSREVDQRETSERASGETVSREVDQRETSERASGETARSDAEVILATKARRPEDASTWWAQGGIAISRDDPKQFKQDIIDASAGTADPEAADVLVENANEAVRDVLVETLSVPFDTADGSDDAVAERGGEDFDFGKEAAHDADRILHVDASTGSYVLERFLAFVDDHPDIRVLDDTAALDLITHEGEVRGAYLESSGEVRPVFAGATVLATGGVGDLYPDSTNPAGSTGDGIAMAALAGADVADMEFVQFHPTAHVDESGTLLISEAVRGEGATLRNAYGERFMPAYDEDAELAPRDVVARAVKNEREVSGEVFLDVSDIDFEERFPDLVEQCERRGIDWETGIPVRPAQHFLCGGVAVDEWGRTSLDGLYAVGECAHTGVHGANRLASTSLLEGLVWGLRAGADATGRDPAPMDVPDLDDRDPALPDSFAREKFTRLRRVMGEYVGIERDPDELERALGVLRRLKGEVDAYVRTRTSRSLYELRNASVVALLIARAAAANDESVGTHNLVSDDGTSTDDEATVETP</sequence>
<name>C7NQ11_HALUD</name>
<evidence type="ECO:0000313" key="14">
    <source>
        <dbReference type="Proteomes" id="UP000002071"/>
    </source>
</evidence>
<dbReference type="InterPro" id="IPR005288">
    <property type="entry name" value="NadB"/>
</dbReference>
<evidence type="ECO:0000256" key="7">
    <source>
        <dbReference type="ARBA" id="ARBA00022827"/>
    </source>
</evidence>
<gene>
    <name evidence="13" type="ordered locus">Huta_1580</name>
</gene>
<keyword evidence="14" id="KW-1185">Reference proteome</keyword>
<protein>
    <recommendedName>
        <fullName evidence="4">L-aspartate oxidase</fullName>
        <ecNumber evidence="4">1.4.3.16</ecNumber>
    </recommendedName>
    <alternativeName>
        <fullName evidence="9">Quinolinate synthase B</fullName>
    </alternativeName>
</protein>
<feature type="region of interest" description="Disordered" evidence="10">
    <location>
        <begin position="600"/>
        <end position="623"/>
    </location>
</feature>
<dbReference type="InterPro" id="IPR036188">
    <property type="entry name" value="FAD/NAD-bd_sf"/>
</dbReference>
<dbReference type="Gene3D" id="1.20.58.100">
    <property type="entry name" value="Fumarate reductase/succinate dehydrogenase flavoprotein-like, C-terminal domain"/>
    <property type="match status" value="1"/>
</dbReference>
<dbReference type="GO" id="GO:0008734">
    <property type="term" value="F:L-aspartate oxidase activity"/>
    <property type="evidence" value="ECO:0007669"/>
    <property type="project" value="UniProtKB-EC"/>
</dbReference>
<organism evidence="13 14">
    <name type="scientific">Halorhabdus utahensis (strain DSM 12940 / JCM 11049 / AX-2)</name>
    <dbReference type="NCBI Taxonomy" id="519442"/>
    <lineage>
        <taxon>Archaea</taxon>
        <taxon>Methanobacteriati</taxon>
        <taxon>Methanobacteriota</taxon>
        <taxon>Stenosarchaea group</taxon>
        <taxon>Halobacteria</taxon>
        <taxon>Halobacteriales</taxon>
        <taxon>Haloarculaceae</taxon>
        <taxon>Halorhabdus</taxon>
    </lineage>
</organism>